<evidence type="ECO:0000313" key="12">
    <source>
        <dbReference type="EMBL" id="RDB60357.1"/>
    </source>
</evidence>
<feature type="binding site" evidence="11">
    <location>
        <position position="331"/>
    </location>
    <ligand>
        <name>FMN</name>
        <dbReference type="ChEBI" id="CHEBI:58210"/>
    </ligand>
</feature>
<dbReference type="InterPro" id="IPR020541">
    <property type="entry name" value="Chorismate_synthase_CS"/>
</dbReference>
<evidence type="ECO:0000256" key="10">
    <source>
        <dbReference type="ARBA" id="ARBA00023239"/>
    </source>
</evidence>
<dbReference type="RefSeq" id="WP_114615093.1">
    <property type="nucleotide sequence ID" value="NZ_PPTO01000003.1"/>
</dbReference>
<evidence type="ECO:0000256" key="2">
    <source>
        <dbReference type="ARBA" id="ARBA00008014"/>
    </source>
</evidence>
<dbReference type="GO" id="GO:0008652">
    <property type="term" value="P:amino acid biosynthetic process"/>
    <property type="evidence" value="ECO:0007669"/>
    <property type="project" value="UniProtKB-KW"/>
</dbReference>
<name>A0A369LNX1_9ACTN</name>
<dbReference type="NCBIfam" id="NF003793">
    <property type="entry name" value="PRK05382.1"/>
    <property type="match status" value="1"/>
</dbReference>
<dbReference type="UniPathway" id="UPA00053">
    <property type="reaction ID" value="UER00090"/>
</dbReference>
<keyword evidence="5 11" id="KW-0285">Flavoprotein</keyword>
<gene>
    <name evidence="11" type="primary">aroC</name>
    <name evidence="12" type="ORF">C1881_03215</name>
</gene>
<evidence type="ECO:0000256" key="6">
    <source>
        <dbReference type="ARBA" id="ARBA00022643"/>
    </source>
</evidence>
<comment type="caution">
    <text evidence="11">Lacks conserved residue(s) required for the propagation of feature annotation.</text>
</comment>
<evidence type="ECO:0000256" key="5">
    <source>
        <dbReference type="ARBA" id="ARBA00022630"/>
    </source>
</evidence>
<dbReference type="PROSITE" id="PS00789">
    <property type="entry name" value="CHORISMATE_SYNTHASE_3"/>
    <property type="match status" value="1"/>
</dbReference>
<dbReference type="AlphaFoldDB" id="A0A369LNX1"/>
<dbReference type="InterPro" id="IPR000453">
    <property type="entry name" value="Chorismate_synth"/>
</dbReference>
<comment type="function">
    <text evidence="11">Catalyzes the anti-1,4-elimination of the C-3 phosphate and the C-6 proR hydrogen from 5-enolpyruvylshikimate-3-phosphate (EPSP) to yield chorismate, which is the branch point compound that serves as the starting substrate for the three terminal pathways of aromatic amino acid biosynthesis. This reaction introduces a second double bond into the aromatic ring system.</text>
</comment>
<evidence type="ECO:0000256" key="3">
    <source>
        <dbReference type="ARBA" id="ARBA00013036"/>
    </source>
</evidence>
<dbReference type="GO" id="GO:0010181">
    <property type="term" value="F:FMN binding"/>
    <property type="evidence" value="ECO:0007669"/>
    <property type="project" value="TreeGrafter"/>
</dbReference>
<evidence type="ECO:0000313" key="13">
    <source>
        <dbReference type="Proteomes" id="UP000253975"/>
    </source>
</evidence>
<comment type="similarity">
    <text evidence="2 11">Belongs to the chorismate synthase family.</text>
</comment>
<dbReference type="PROSITE" id="PS51257">
    <property type="entry name" value="PROKAR_LIPOPROTEIN"/>
    <property type="match status" value="1"/>
</dbReference>
<evidence type="ECO:0000256" key="11">
    <source>
        <dbReference type="HAMAP-Rule" id="MF_00300"/>
    </source>
</evidence>
<dbReference type="GO" id="GO:0005829">
    <property type="term" value="C:cytosol"/>
    <property type="evidence" value="ECO:0007669"/>
    <property type="project" value="TreeGrafter"/>
</dbReference>
<dbReference type="GO" id="GO:0009423">
    <property type="term" value="P:chorismate biosynthetic process"/>
    <property type="evidence" value="ECO:0007669"/>
    <property type="project" value="UniProtKB-UniRule"/>
</dbReference>
<sequence length="362" mass="37502">MASRIGKNISVSIFGQSHSAGIGCVVEGIPAGKKIDLDELQAFLSRRAPGGMPWSTPRKEADLPEFLGGLVNGVTCGAPLAALIRNTNTKSSDYDELRRVPRPGHADYVANVKFHGAQDVSGGGHFSGRLTAPLCIAGGIAIQLLRDEGVEVGAHIARIAGIADDAFALHGLSSTDVHVAHAKAFPVLNDAQGERMIAAIAEAHEAGDSVGGIVECAATGMPVGVGEPMFDGVENAVARMLFGIPAVKGVEFGRGFDVADMCGSENNDGMRIVDGRVVFESNNAGGANGGITTGEPVVVRCAFKPTPSISRAQHSIDMQAGTNEGLSVHGRHDPCVVVRAVPVVEAAVALALYDLLLESRMD</sequence>
<dbReference type="PANTHER" id="PTHR21085">
    <property type="entry name" value="CHORISMATE SYNTHASE"/>
    <property type="match status" value="1"/>
</dbReference>
<dbReference type="PANTHER" id="PTHR21085:SF0">
    <property type="entry name" value="CHORISMATE SYNTHASE"/>
    <property type="match status" value="1"/>
</dbReference>
<evidence type="ECO:0000256" key="4">
    <source>
        <dbReference type="ARBA" id="ARBA00022605"/>
    </source>
</evidence>
<feature type="binding site" evidence="11">
    <location>
        <begin position="304"/>
        <end position="308"/>
    </location>
    <ligand>
        <name>FMN</name>
        <dbReference type="ChEBI" id="CHEBI:58210"/>
    </ligand>
</feature>
<dbReference type="SUPFAM" id="SSF103263">
    <property type="entry name" value="Chorismate synthase, AroC"/>
    <property type="match status" value="1"/>
</dbReference>
<keyword evidence="4 11" id="KW-0028">Amino-acid biosynthesis</keyword>
<dbReference type="GO" id="GO:0004107">
    <property type="term" value="F:chorismate synthase activity"/>
    <property type="evidence" value="ECO:0007669"/>
    <property type="project" value="UniProtKB-UniRule"/>
</dbReference>
<dbReference type="HAMAP" id="MF_00300">
    <property type="entry name" value="Chorismate_synth"/>
    <property type="match status" value="1"/>
</dbReference>
<dbReference type="Proteomes" id="UP000253975">
    <property type="component" value="Unassembled WGS sequence"/>
</dbReference>
<feature type="binding site" evidence="11">
    <location>
        <position position="47"/>
    </location>
    <ligand>
        <name>NADP(+)</name>
        <dbReference type="ChEBI" id="CHEBI:58349"/>
    </ligand>
</feature>
<keyword evidence="6 11" id="KW-0288">FMN</keyword>
<keyword evidence="9 11" id="KW-0057">Aromatic amino acid biosynthesis</keyword>
<dbReference type="Pfam" id="PF01264">
    <property type="entry name" value="Chorismate_synt"/>
    <property type="match status" value="1"/>
</dbReference>
<comment type="cofactor">
    <cofactor evidence="11">
        <name>FMNH2</name>
        <dbReference type="ChEBI" id="CHEBI:57618"/>
    </cofactor>
    <text evidence="11">Reduced FMN (FMNH(2)).</text>
</comment>
<keyword evidence="10 11" id="KW-0456">Lyase</keyword>
<evidence type="ECO:0000256" key="7">
    <source>
        <dbReference type="ARBA" id="ARBA00022827"/>
    </source>
</evidence>
<keyword evidence="8 11" id="KW-0521">NADP</keyword>
<dbReference type="GO" id="GO:0009073">
    <property type="term" value="P:aromatic amino acid family biosynthetic process"/>
    <property type="evidence" value="ECO:0007669"/>
    <property type="project" value="UniProtKB-KW"/>
</dbReference>
<evidence type="ECO:0000256" key="1">
    <source>
        <dbReference type="ARBA" id="ARBA00005044"/>
    </source>
</evidence>
<dbReference type="NCBIfam" id="TIGR00033">
    <property type="entry name" value="aroC"/>
    <property type="match status" value="1"/>
</dbReference>
<keyword evidence="7 11" id="KW-0274">FAD</keyword>
<comment type="subunit">
    <text evidence="11">Homotetramer.</text>
</comment>
<dbReference type="EMBL" id="PPTO01000003">
    <property type="protein sequence ID" value="RDB60357.1"/>
    <property type="molecule type" value="Genomic_DNA"/>
</dbReference>
<organism evidence="12 13">
    <name type="scientific">Slackia isoflavoniconvertens</name>
    <dbReference type="NCBI Taxonomy" id="572010"/>
    <lineage>
        <taxon>Bacteria</taxon>
        <taxon>Bacillati</taxon>
        <taxon>Actinomycetota</taxon>
        <taxon>Coriobacteriia</taxon>
        <taxon>Eggerthellales</taxon>
        <taxon>Eggerthellaceae</taxon>
        <taxon>Slackia</taxon>
    </lineage>
</organism>
<comment type="catalytic activity">
    <reaction evidence="11">
        <text>5-O-(1-carboxyvinyl)-3-phosphoshikimate = chorismate + phosphate</text>
        <dbReference type="Rhea" id="RHEA:21020"/>
        <dbReference type="ChEBI" id="CHEBI:29748"/>
        <dbReference type="ChEBI" id="CHEBI:43474"/>
        <dbReference type="ChEBI" id="CHEBI:57701"/>
        <dbReference type="EC" id="4.2.3.5"/>
    </reaction>
</comment>
<feature type="binding site" evidence="11">
    <location>
        <position position="289"/>
    </location>
    <ligand>
        <name>FMN</name>
        <dbReference type="ChEBI" id="CHEBI:58210"/>
    </ligand>
</feature>
<feature type="binding site" evidence="11">
    <location>
        <begin position="125"/>
        <end position="127"/>
    </location>
    <ligand>
        <name>FMN</name>
        <dbReference type="ChEBI" id="CHEBI:58210"/>
    </ligand>
</feature>
<dbReference type="InterPro" id="IPR035904">
    <property type="entry name" value="Chorismate_synth_AroC_sf"/>
</dbReference>
<dbReference type="Gene3D" id="3.60.150.10">
    <property type="entry name" value="Chorismate synthase AroC"/>
    <property type="match status" value="1"/>
</dbReference>
<comment type="caution">
    <text evidence="12">The sequence shown here is derived from an EMBL/GenBank/DDBJ whole genome shotgun (WGS) entry which is preliminary data.</text>
</comment>
<accession>A0A369LNX1</accession>
<proteinExistence type="inferred from homology"/>
<protein>
    <recommendedName>
        <fullName evidence="3 11">Chorismate synthase</fullName>
        <shortName evidence="11">CS</shortName>
        <ecNumber evidence="3 11">4.2.3.5</ecNumber>
    </recommendedName>
    <alternativeName>
        <fullName evidence="11">5-enolpyruvylshikimate-3-phosphate phospholyase</fullName>
    </alternativeName>
</protein>
<dbReference type="EC" id="4.2.3.5" evidence="3 11"/>
<dbReference type="CDD" id="cd07304">
    <property type="entry name" value="Chorismate_synthase"/>
    <property type="match status" value="1"/>
</dbReference>
<comment type="pathway">
    <text evidence="1 11">Metabolic intermediate biosynthesis; chorismate biosynthesis; chorismate from D-erythrose 4-phosphate and phosphoenolpyruvate: step 7/7.</text>
</comment>
<evidence type="ECO:0000256" key="9">
    <source>
        <dbReference type="ARBA" id="ARBA00023141"/>
    </source>
</evidence>
<evidence type="ECO:0000256" key="8">
    <source>
        <dbReference type="ARBA" id="ARBA00022857"/>
    </source>
</evidence>
<reference evidence="12 13" key="1">
    <citation type="journal article" date="2018" name="Elife">
        <title>Discovery and characterization of a prevalent human gut bacterial enzyme sufficient for the inactivation of a family of plant toxins.</title>
        <authorList>
            <person name="Koppel N."/>
            <person name="Bisanz J.E."/>
            <person name="Pandelia M.E."/>
            <person name="Turnbaugh P.J."/>
            <person name="Balskus E.P."/>
        </authorList>
    </citation>
    <scope>NUCLEOTIDE SEQUENCE [LARGE SCALE GENOMIC DNA]</scope>
    <source>
        <strain evidence="12 13">OB21 GAM31</strain>
    </source>
</reference>
<dbReference type="PIRSF" id="PIRSF001456">
    <property type="entry name" value="Chorismate_synth"/>
    <property type="match status" value="1"/>
</dbReference>